<dbReference type="EC" id="1.7.3.3" evidence="5 6"/>
<evidence type="ECO:0000256" key="5">
    <source>
        <dbReference type="PIRNR" id="PIRNR000241"/>
    </source>
</evidence>
<proteinExistence type="inferred from homology"/>
<dbReference type="SUPFAM" id="SSF55620">
    <property type="entry name" value="Tetrahydrobiopterin biosynthesis enzymes-like"/>
    <property type="match status" value="2"/>
</dbReference>
<evidence type="ECO:0000313" key="8">
    <source>
        <dbReference type="Proteomes" id="UP001596524"/>
    </source>
</evidence>
<comment type="catalytic activity">
    <reaction evidence="5 6">
        <text>urate + O2 + H2O = 5-hydroxyisourate + H2O2</text>
        <dbReference type="Rhea" id="RHEA:21368"/>
        <dbReference type="ChEBI" id="CHEBI:15377"/>
        <dbReference type="ChEBI" id="CHEBI:15379"/>
        <dbReference type="ChEBI" id="CHEBI:16240"/>
        <dbReference type="ChEBI" id="CHEBI:17775"/>
        <dbReference type="ChEBI" id="CHEBI:18072"/>
        <dbReference type="EC" id="1.7.3.3"/>
    </reaction>
</comment>
<keyword evidence="8" id="KW-1185">Reference proteome</keyword>
<protein>
    <recommendedName>
        <fullName evidence="5 6">Uricase</fullName>
        <ecNumber evidence="5 6">1.7.3.3</ecNumber>
    </recommendedName>
    <alternativeName>
        <fullName evidence="5">Urate oxidase</fullName>
    </alternativeName>
</protein>
<dbReference type="GO" id="GO:0004846">
    <property type="term" value="F:urate oxidase activity"/>
    <property type="evidence" value="ECO:0007669"/>
    <property type="project" value="UniProtKB-EC"/>
</dbReference>
<name>A0ABW2N7D9_9ACTN</name>
<sequence length="290" mass="31491">MGIVLGPNRYGKAETRVVRIVRDTPRHEIHDLNVSTSLRGDFAAAHTDGDQSQVLPTDTQKNTAFAFAKRHGVTSPEDYALALGGRLLGATPAATGATVSVEEYAWDRILVDDAGHDHAFVRRGGEVRTTLVDVTADEVVVVSGLHDLVVLKSTGSEFKGFLRDDYTTLPDADDRILATALHATWQYAADAAARPVDWNATYDAVRALLLATFATTYSRALQETLYAMGSAVLEAHEEIEEISFAAPNKHHFLVDLEPFGLDNPGEVFVAADRPYGLIEATVTRSSEEGR</sequence>
<dbReference type="InterPro" id="IPR002042">
    <property type="entry name" value="Uricase"/>
</dbReference>
<evidence type="ECO:0000256" key="1">
    <source>
        <dbReference type="ARBA" id="ARBA00004831"/>
    </source>
</evidence>
<dbReference type="PANTHER" id="PTHR42874">
    <property type="entry name" value="URICASE"/>
    <property type="match status" value="1"/>
</dbReference>
<organism evidence="7 8">
    <name type="scientific">Nocardioides astragali</name>
    <dbReference type="NCBI Taxonomy" id="1776736"/>
    <lineage>
        <taxon>Bacteria</taxon>
        <taxon>Bacillati</taxon>
        <taxon>Actinomycetota</taxon>
        <taxon>Actinomycetes</taxon>
        <taxon>Propionibacteriales</taxon>
        <taxon>Nocardioidaceae</taxon>
        <taxon>Nocardioides</taxon>
    </lineage>
</organism>
<dbReference type="Gene3D" id="3.10.270.10">
    <property type="entry name" value="Urate Oxidase"/>
    <property type="match status" value="1"/>
</dbReference>
<comment type="function">
    <text evidence="5 6">Catalyzes the oxidation of uric acid to 5-hydroxyisourate, which is further processed to form (S)-allantoin.</text>
</comment>
<evidence type="ECO:0000256" key="4">
    <source>
        <dbReference type="ARBA" id="ARBA00023002"/>
    </source>
</evidence>
<dbReference type="InterPro" id="IPR019842">
    <property type="entry name" value="Uricase_CS"/>
</dbReference>
<dbReference type="EMBL" id="JBHTCH010000020">
    <property type="protein sequence ID" value="MFC7361976.1"/>
    <property type="molecule type" value="Genomic_DNA"/>
</dbReference>
<evidence type="ECO:0000313" key="7">
    <source>
        <dbReference type="EMBL" id="MFC7361976.1"/>
    </source>
</evidence>
<comment type="pathway">
    <text evidence="1 5">Purine metabolism; urate degradation; (S)-allantoin from urate: step 1/3.</text>
</comment>
<gene>
    <name evidence="7" type="primary">pucL</name>
    <name evidence="7" type="ORF">ACFQO6_17010</name>
</gene>
<accession>A0ABW2N7D9</accession>
<dbReference type="NCBIfam" id="TIGR03383">
    <property type="entry name" value="urate_oxi"/>
    <property type="match status" value="1"/>
</dbReference>
<dbReference type="Pfam" id="PF01014">
    <property type="entry name" value="Uricase"/>
    <property type="match status" value="2"/>
</dbReference>
<dbReference type="PRINTS" id="PR00093">
    <property type="entry name" value="URICASE"/>
</dbReference>
<evidence type="ECO:0000256" key="3">
    <source>
        <dbReference type="ARBA" id="ARBA00022631"/>
    </source>
</evidence>
<dbReference type="PIRSF" id="PIRSF000241">
    <property type="entry name" value="Urate_oxidase"/>
    <property type="match status" value="1"/>
</dbReference>
<dbReference type="RefSeq" id="WP_255892411.1">
    <property type="nucleotide sequence ID" value="NZ_JAFMZM010000006.1"/>
</dbReference>
<comment type="similarity">
    <text evidence="2 5 6">Belongs to the uricase family.</text>
</comment>
<dbReference type="PANTHER" id="PTHR42874:SF1">
    <property type="entry name" value="URICASE"/>
    <property type="match status" value="1"/>
</dbReference>
<comment type="caution">
    <text evidence="7">The sequence shown here is derived from an EMBL/GenBank/DDBJ whole genome shotgun (WGS) entry which is preliminary data.</text>
</comment>
<evidence type="ECO:0000256" key="6">
    <source>
        <dbReference type="RuleBase" id="RU004455"/>
    </source>
</evidence>
<keyword evidence="4 5" id="KW-0560">Oxidoreductase</keyword>
<dbReference type="Proteomes" id="UP001596524">
    <property type="component" value="Unassembled WGS sequence"/>
</dbReference>
<reference evidence="8" key="1">
    <citation type="journal article" date="2019" name="Int. J. Syst. Evol. Microbiol.">
        <title>The Global Catalogue of Microorganisms (GCM) 10K type strain sequencing project: providing services to taxonomists for standard genome sequencing and annotation.</title>
        <authorList>
            <consortium name="The Broad Institute Genomics Platform"/>
            <consortium name="The Broad Institute Genome Sequencing Center for Infectious Disease"/>
            <person name="Wu L."/>
            <person name="Ma J."/>
        </authorList>
    </citation>
    <scope>NUCLEOTIDE SEQUENCE [LARGE SCALE GENOMIC DNA]</scope>
    <source>
        <strain evidence="8">FCH27</strain>
    </source>
</reference>
<evidence type="ECO:0000256" key="2">
    <source>
        <dbReference type="ARBA" id="ARBA00009760"/>
    </source>
</evidence>
<dbReference type="PROSITE" id="PS00366">
    <property type="entry name" value="URICASE"/>
    <property type="match status" value="1"/>
</dbReference>
<keyword evidence="3 5" id="KW-0659">Purine metabolism</keyword>